<dbReference type="AlphaFoldDB" id="A0A8D9BLY4"/>
<dbReference type="EMBL" id="HBUF01655786">
    <property type="protein sequence ID" value="CAG6787744.1"/>
    <property type="molecule type" value="Transcribed_RNA"/>
</dbReference>
<reference evidence="1" key="1">
    <citation type="submission" date="2021-05" db="EMBL/GenBank/DDBJ databases">
        <authorList>
            <person name="Alioto T."/>
            <person name="Alioto T."/>
            <person name="Gomez Garrido J."/>
        </authorList>
    </citation>
    <scope>NUCLEOTIDE SEQUENCE</scope>
</reference>
<name>A0A8D9BLY4_9HEMI</name>
<organism evidence="1">
    <name type="scientific">Cacopsylla melanoneura</name>
    <dbReference type="NCBI Taxonomy" id="428564"/>
    <lineage>
        <taxon>Eukaryota</taxon>
        <taxon>Metazoa</taxon>
        <taxon>Ecdysozoa</taxon>
        <taxon>Arthropoda</taxon>
        <taxon>Hexapoda</taxon>
        <taxon>Insecta</taxon>
        <taxon>Pterygota</taxon>
        <taxon>Neoptera</taxon>
        <taxon>Paraneoptera</taxon>
        <taxon>Hemiptera</taxon>
        <taxon>Sternorrhyncha</taxon>
        <taxon>Psylloidea</taxon>
        <taxon>Psyllidae</taxon>
        <taxon>Psyllinae</taxon>
        <taxon>Cacopsylla</taxon>
    </lineage>
</organism>
<sequence length="147" mass="16773">MTDTVHRSWQRLQVCTSSEMTQEPSRPDSPNVRGIRMKGTSYSVLIITLDFRGSTIILEGKEGLTSLIITLDRAQLSQKVKKTSLHCTDQTLDNRYNNNVDNIIYLRRSNLVNLRLGVLNIRKNTSFSISMECIHKLQGYYSCFAIS</sequence>
<proteinExistence type="predicted"/>
<protein>
    <submittedName>
        <fullName evidence="1">Uncharacterized protein</fullName>
    </submittedName>
</protein>
<dbReference type="EMBL" id="HBUF01655787">
    <property type="protein sequence ID" value="CAG6787745.1"/>
    <property type="molecule type" value="Transcribed_RNA"/>
</dbReference>
<evidence type="ECO:0000313" key="1">
    <source>
        <dbReference type="EMBL" id="CAG6787745.1"/>
    </source>
</evidence>
<accession>A0A8D9BLY4</accession>